<dbReference type="KEGG" id="ahb:bsdtb5_03430"/>
<dbReference type="Gene3D" id="3.40.50.300">
    <property type="entry name" value="P-loop containing nucleotide triphosphate hydrolases"/>
    <property type="match status" value="1"/>
</dbReference>
<dbReference type="Pfam" id="PF02026">
    <property type="entry name" value="RyR"/>
    <property type="match status" value="1"/>
</dbReference>
<dbReference type="EMBL" id="AP024169">
    <property type="protein sequence ID" value="BCN29048.1"/>
    <property type="molecule type" value="Genomic_DNA"/>
</dbReference>
<name>A0A7R7ICJ6_9FIRM</name>
<protein>
    <recommendedName>
        <fullName evidence="1">Ryanodine receptor Ryr domain-containing protein</fullName>
    </recommendedName>
</protein>
<organism evidence="2 3">
    <name type="scientific">Anaeromicropila herbilytica</name>
    <dbReference type="NCBI Taxonomy" id="2785025"/>
    <lineage>
        <taxon>Bacteria</taxon>
        <taxon>Bacillati</taxon>
        <taxon>Bacillota</taxon>
        <taxon>Clostridia</taxon>
        <taxon>Lachnospirales</taxon>
        <taxon>Lachnospiraceae</taxon>
        <taxon>Anaeromicropila</taxon>
    </lineage>
</organism>
<evidence type="ECO:0000313" key="3">
    <source>
        <dbReference type="Proteomes" id="UP000595897"/>
    </source>
</evidence>
<sequence>MQNINRKIVVTGDISINHLLWRTPQKSINGLSWQNYSHAHSITLQGGALLLSKFVIMSTEATVLTPKMQEIDSLNKEILHSMMELELFPVDANTNSKKTYRVNQFLGFSGPSHNKPLLLSIDIDDTDADLVIIDDENNGFNSEEEYWPAAIKSQKSPVIIYKTNTGKCSSPLLMYLLEKHLQNTIIIINGDDLRSKGVNISKGLSWERTALDFVWQISNNPSLTMLSKCCYLIITFGLEGAIYYQNTGELARSRLFFLTNRFEGEFVNEYKGKMYGLTSCFVAGLARAVVSEIDQPNILNSLDDGIREGMVAAQKYFSLGFGENVDETQFPNPAIFQEGKKDFIYKEHIQDVLIRNSDNPNCQACWYIIKDKSTTKLSDIAYDIVKYGEKRALRFIPIAQFGNLKAVDRTEIEGYRSIKNLMAEYISTLKVNRPLCIAVFGTPGSGKSFGVTEVAASISPGQIEKINLNLSQFDSVTDLIAAFHRVRDLSLEGKLPLVFFDEFDSYFEGKLGWLKYFLAPMQDGVFREGDSIHPIGKAIFVFAGGTSSTFKQFCGEDITEDNEYKKFLKDFQNSKGPDFVSRLRGYVNILGPNQTDEHWDQLFIIRRAMLLRSLLERKTPHLIGDKGEAQIDNGVIRALLKVARYKHEARSMEAIMEMSTLNNAKRWEQSHLPSKEQLKLHVDEEEFLRHLMQDTFYSEKIDKISEDLHNNLKELNPKESQLSLSCFRLWEDLDEDNKNEIRDKAQHIPYALHKIDYDVISVKEKPEVIEFSERELYILAKYEQKRWSLDMKEKGWTYGSAIDEQNKIHPSLVSWDKLPEGTKNIMINEIRSWPKILADSYFKIEKLKYLCYCEVHGYNKGARTLNDM</sequence>
<keyword evidence="3" id="KW-1185">Reference proteome</keyword>
<evidence type="ECO:0000313" key="2">
    <source>
        <dbReference type="EMBL" id="BCN29048.1"/>
    </source>
</evidence>
<evidence type="ECO:0000259" key="1">
    <source>
        <dbReference type="Pfam" id="PF02026"/>
    </source>
</evidence>
<dbReference type="AlphaFoldDB" id="A0A7R7ICJ6"/>
<dbReference type="InterPro" id="IPR027417">
    <property type="entry name" value="P-loop_NTPase"/>
</dbReference>
<reference evidence="2 3" key="1">
    <citation type="submission" date="2020-11" db="EMBL/GenBank/DDBJ databases">
        <title>Draft genome sequencing of a Lachnospiraceae strain isolated from anoxic soil subjected to BSD treatment.</title>
        <authorList>
            <person name="Uek A."/>
            <person name="Tonouchi A."/>
        </authorList>
    </citation>
    <scope>NUCLEOTIDE SEQUENCE [LARGE SCALE GENOMIC DNA]</scope>
    <source>
        <strain evidence="2 3">TB5</strain>
    </source>
</reference>
<gene>
    <name evidence="2" type="ORF">bsdtb5_03430</name>
</gene>
<dbReference type="Gene3D" id="6.20.350.10">
    <property type="match status" value="1"/>
</dbReference>
<dbReference type="Proteomes" id="UP000595897">
    <property type="component" value="Chromosome"/>
</dbReference>
<proteinExistence type="predicted"/>
<feature type="domain" description="Ryanodine receptor Ryr" evidence="1">
    <location>
        <begin position="779"/>
        <end position="845"/>
    </location>
</feature>
<accession>A0A7R7ICJ6</accession>
<dbReference type="RefSeq" id="WP_271714347.1">
    <property type="nucleotide sequence ID" value="NZ_AP024169.1"/>
</dbReference>
<dbReference type="InterPro" id="IPR003032">
    <property type="entry name" value="Ryanodine_rcpt"/>
</dbReference>
<dbReference type="SUPFAM" id="SSF52540">
    <property type="entry name" value="P-loop containing nucleoside triphosphate hydrolases"/>
    <property type="match status" value="1"/>
</dbReference>